<sequence>MAQLDQIGAQRLREMILADSGAGLTPQLLCARCRTYNIEEWLFPSETPDFDLMDAFRWRDHQLPWLRFFQNFSTCAFCHLVLLGLAHDPNFASLKFSADLAWVSFTLIRSGTVITTDMGLGPVQNHTQEGLRRMRHGNSSRRIVRHLSIQGVSSGIRATADWFPRSTTGMSQDQLLSWRPMALRGRAIDPRVPQLWLEMCKKFHGNKTCGPAPWTDIAQAGVMFIDVERRCIVAADSPVRYCALSYCWGDLISQRDFLKLTKDTKAVLTKENVLTDEHPLLPLTIRDAILFTKTIGCRYLWVDALCILQDSEEDMQAQINHMDEIYAHATLTIVAAAGKDAWAGLPGVRQDSRTVRQINRQISGITLSSRLPHKDRIWAISESGWYQRAWTLQEHFLSPRLLFFTQYEMFWECGDTVWEEGTHCESCLYPHTDIEGLRLTRPARDNTPFQRWAELMNLVSRRELGHEEDRLRCMQGLLNRLRPDFPGQFFWGMPVACLASALLFHHGVWHQAPFERRQGFPSWCWAGWLKTAVSSVVGAYDSGFSDDRGDDGRGVDGQPEPSWVRKEVAYFKIGEDGRRWHELPAAWLSGDGSAFYQQSRDKWMGEGQYLVRDEVREQLAQAQVPLSHALGFWTQSVRLTVDRDLKVKKGDKRGFGGSEDSYNGYVVRDDMGKSIGGISLTPEYRSTMSERLLFILIGQNRRWHHKLGPLLDLLHVETKGGITYRVQTIRDAAVRLETWQRLSPRWEFVLMA</sequence>
<keyword evidence="3" id="KW-1185">Reference proteome</keyword>
<name>A0A178ZLG3_9EURO</name>
<dbReference type="PANTHER" id="PTHR33112">
    <property type="entry name" value="DOMAIN PROTEIN, PUTATIVE-RELATED"/>
    <property type="match status" value="1"/>
</dbReference>
<organism evidence="2 3">
    <name type="scientific">Fonsecaea erecta</name>
    <dbReference type="NCBI Taxonomy" id="1367422"/>
    <lineage>
        <taxon>Eukaryota</taxon>
        <taxon>Fungi</taxon>
        <taxon>Dikarya</taxon>
        <taxon>Ascomycota</taxon>
        <taxon>Pezizomycotina</taxon>
        <taxon>Eurotiomycetes</taxon>
        <taxon>Chaetothyriomycetidae</taxon>
        <taxon>Chaetothyriales</taxon>
        <taxon>Herpotrichiellaceae</taxon>
        <taxon>Fonsecaea</taxon>
    </lineage>
</organism>
<protein>
    <recommendedName>
        <fullName evidence="1">Heterokaryon incompatibility domain-containing protein</fullName>
    </recommendedName>
</protein>
<dbReference type="Pfam" id="PF06985">
    <property type="entry name" value="HET"/>
    <property type="match status" value="1"/>
</dbReference>
<feature type="domain" description="Heterokaryon incompatibility" evidence="1">
    <location>
        <begin position="241"/>
        <end position="394"/>
    </location>
</feature>
<dbReference type="InterPro" id="IPR010730">
    <property type="entry name" value="HET"/>
</dbReference>
<gene>
    <name evidence="2" type="ORF">AYL99_05494</name>
</gene>
<comment type="caution">
    <text evidence="2">The sequence shown here is derived from an EMBL/GenBank/DDBJ whole genome shotgun (WGS) entry which is preliminary data.</text>
</comment>
<evidence type="ECO:0000313" key="3">
    <source>
        <dbReference type="Proteomes" id="UP000078343"/>
    </source>
</evidence>
<dbReference type="STRING" id="1367422.A0A178ZLG3"/>
<evidence type="ECO:0000259" key="1">
    <source>
        <dbReference type="Pfam" id="PF06985"/>
    </source>
</evidence>
<accession>A0A178ZLG3</accession>
<dbReference type="GeneID" id="30009662"/>
<reference evidence="2 3" key="1">
    <citation type="submission" date="2016-04" db="EMBL/GenBank/DDBJ databases">
        <title>Draft genome of Fonsecaea erecta CBS 125763.</title>
        <authorList>
            <person name="Weiss V.A."/>
            <person name="Vicente V.A."/>
            <person name="Raittz R.T."/>
            <person name="Moreno L.F."/>
            <person name="De Souza E.M."/>
            <person name="Pedrosa F.O."/>
            <person name="Steffens M.B."/>
            <person name="Faoro H."/>
            <person name="Tadra-Sfeir M.Z."/>
            <person name="Najafzadeh M.J."/>
            <person name="Felipe M.S."/>
            <person name="Teixeira M."/>
            <person name="Sun J."/>
            <person name="Xi L."/>
            <person name="Gomes R."/>
            <person name="De Azevedo C.M."/>
            <person name="Salgado C.G."/>
            <person name="Da Silva M.B."/>
            <person name="Nascimento M.F."/>
            <person name="Queiroz-Telles F."/>
            <person name="Attili D.S."/>
            <person name="Gorbushina A."/>
        </authorList>
    </citation>
    <scope>NUCLEOTIDE SEQUENCE [LARGE SCALE GENOMIC DNA]</scope>
    <source>
        <strain evidence="2 3">CBS 125763</strain>
    </source>
</reference>
<dbReference type="EMBL" id="LVYI01000004">
    <property type="protein sequence ID" value="OAP60492.1"/>
    <property type="molecule type" value="Genomic_DNA"/>
</dbReference>
<evidence type="ECO:0000313" key="2">
    <source>
        <dbReference type="EMBL" id="OAP60492.1"/>
    </source>
</evidence>
<dbReference type="PANTHER" id="PTHR33112:SF12">
    <property type="entry name" value="HETEROKARYON INCOMPATIBILITY DOMAIN-CONTAINING PROTEIN"/>
    <property type="match status" value="1"/>
</dbReference>
<dbReference type="AlphaFoldDB" id="A0A178ZLG3"/>
<proteinExistence type="predicted"/>
<dbReference type="RefSeq" id="XP_018693859.1">
    <property type="nucleotide sequence ID" value="XM_018837006.1"/>
</dbReference>
<dbReference type="OrthoDB" id="4161767at2759"/>
<dbReference type="Proteomes" id="UP000078343">
    <property type="component" value="Unassembled WGS sequence"/>
</dbReference>